<keyword evidence="4" id="KW-1185">Reference proteome</keyword>
<dbReference type="InterPro" id="IPR004474">
    <property type="entry name" value="LytR_CpsA_psr"/>
</dbReference>
<evidence type="ECO:0000313" key="4">
    <source>
        <dbReference type="Proteomes" id="UP001596548"/>
    </source>
</evidence>
<dbReference type="Pfam" id="PF03816">
    <property type="entry name" value="LytR_cpsA_psr"/>
    <property type="match status" value="1"/>
</dbReference>
<dbReference type="PANTHER" id="PTHR33392">
    <property type="entry name" value="POLYISOPRENYL-TEICHOIC ACID--PEPTIDOGLYCAN TEICHOIC ACID TRANSFERASE TAGU"/>
    <property type="match status" value="1"/>
</dbReference>
<organism evidence="3 4">
    <name type="scientific">Paractinoplanes rhizophilus</name>
    <dbReference type="NCBI Taxonomy" id="1416877"/>
    <lineage>
        <taxon>Bacteria</taxon>
        <taxon>Bacillati</taxon>
        <taxon>Actinomycetota</taxon>
        <taxon>Actinomycetes</taxon>
        <taxon>Micromonosporales</taxon>
        <taxon>Micromonosporaceae</taxon>
        <taxon>Paractinoplanes</taxon>
    </lineage>
</organism>
<comment type="caution">
    <text evidence="3">The sequence shown here is derived from an EMBL/GenBank/DDBJ whole genome shotgun (WGS) entry which is preliminary data.</text>
</comment>
<evidence type="ECO:0000259" key="2">
    <source>
        <dbReference type="Pfam" id="PF03816"/>
    </source>
</evidence>
<dbReference type="InterPro" id="IPR050922">
    <property type="entry name" value="LytR/CpsA/Psr_CW_biosynth"/>
</dbReference>
<dbReference type="PANTHER" id="PTHR33392:SF6">
    <property type="entry name" value="POLYISOPRENYL-TEICHOIC ACID--PEPTIDOGLYCAN TEICHOIC ACID TRANSFERASE TAGU"/>
    <property type="match status" value="1"/>
</dbReference>
<evidence type="ECO:0000313" key="3">
    <source>
        <dbReference type="EMBL" id="MFC7277589.1"/>
    </source>
</evidence>
<dbReference type="RefSeq" id="WP_378973371.1">
    <property type="nucleotide sequence ID" value="NZ_JBHTBJ010000024.1"/>
</dbReference>
<feature type="domain" description="Cell envelope-related transcriptional attenuator" evidence="2">
    <location>
        <begin position="92"/>
        <end position="287"/>
    </location>
</feature>
<comment type="similarity">
    <text evidence="1">Belongs to the LytR/CpsA/Psr (LCP) family.</text>
</comment>
<protein>
    <submittedName>
        <fullName evidence="3">LCP family protein</fullName>
    </submittedName>
</protein>
<proteinExistence type="inferred from homology"/>
<evidence type="ECO:0000256" key="1">
    <source>
        <dbReference type="ARBA" id="ARBA00006068"/>
    </source>
</evidence>
<sequence length="387" mass="41568">MILKRKAVARRRGPRWARWCITLGALLTVVGGGSVVAIQATVGAATRSVAQQSLLGSAANSQVKHADVKGAKNVLLVGIDARKDALPTAGTRSDSIILLHIAADHDTGYMISLPRDSYVPIPAYDNGAQKFGGGKNKINSAFFFGSRGLTGPDALSHGFELLSLTIKELTGITPDAGAIIDFQGFRNVVNVLGKVCMYVDEDTTSIHIGKDNKTGKFAKPYVINKDGTLRSKIKGVTPNFYAKGNHCFTPSEALDFVRQRDLLANKDFDYGRQRHQQQFFKAIVNQAVKDGLSSPTKLPGLIKAIGSTMTVDSGGISLEDWVFAMKGINPNDLITIKTNEGKFNPEKVAGIGEVEILSPDSMRLLEAAKDDTVAQFAAEHPTWVASA</sequence>
<reference evidence="4" key="1">
    <citation type="journal article" date="2019" name="Int. J. Syst. Evol. Microbiol.">
        <title>The Global Catalogue of Microorganisms (GCM) 10K type strain sequencing project: providing services to taxonomists for standard genome sequencing and annotation.</title>
        <authorList>
            <consortium name="The Broad Institute Genomics Platform"/>
            <consortium name="The Broad Institute Genome Sequencing Center for Infectious Disease"/>
            <person name="Wu L."/>
            <person name="Ma J."/>
        </authorList>
    </citation>
    <scope>NUCLEOTIDE SEQUENCE [LARGE SCALE GENOMIC DNA]</scope>
    <source>
        <strain evidence="4">XZYJT-10</strain>
    </source>
</reference>
<dbReference type="Proteomes" id="UP001596548">
    <property type="component" value="Unassembled WGS sequence"/>
</dbReference>
<name>A0ABW2I0F1_9ACTN</name>
<gene>
    <name evidence="3" type="ORF">ACFQS1_26655</name>
</gene>
<accession>A0ABW2I0F1</accession>
<dbReference type="Gene3D" id="3.40.630.190">
    <property type="entry name" value="LCP protein"/>
    <property type="match status" value="1"/>
</dbReference>
<dbReference type="EMBL" id="JBHTBJ010000024">
    <property type="protein sequence ID" value="MFC7277589.1"/>
    <property type="molecule type" value="Genomic_DNA"/>
</dbReference>